<keyword evidence="5" id="KW-0489">Methyltransferase</keyword>
<feature type="compositionally biased region" description="Basic and acidic residues" evidence="13">
    <location>
        <begin position="29"/>
        <end position="39"/>
    </location>
</feature>
<dbReference type="InterPro" id="IPR046341">
    <property type="entry name" value="SET_dom_sf"/>
</dbReference>
<dbReference type="InterPro" id="IPR051760">
    <property type="entry name" value="KMT5A"/>
</dbReference>
<evidence type="ECO:0000256" key="10">
    <source>
        <dbReference type="ARBA" id="ARBA00023163"/>
    </source>
</evidence>
<keyword evidence="7" id="KW-0949">S-adenosyl-L-methionine</keyword>
<evidence type="ECO:0000259" key="14">
    <source>
        <dbReference type="PROSITE" id="PS50280"/>
    </source>
</evidence>
<accession>A0A813V907</accession>
<feature type="region of interest" description="Disordered" evidence="13">
    <location>
        <begin position="1"/>
        <end position="48"/>
    </location>
</feature>
<comment type="caution">
    <text evidence="15">The sequence shown here is derived from an EMBL/GenBank/DDBJ whole genome shotgun (WGS) entry which is preliminary data.</text>
</comment>
<dbReference type="PROSITE" id="PS51571">
    <property type="entry name" value="SAM_MT43_PR_SET"/>
    <property type="match status" value="1"/>
</dbReference>
<feature type="compositionally biased region" description="Basic residues" evidence="13">
    <location>
        <begin position="1"/>
        <end position="12"/>
    </location>
</feature>
<dbReference type="OrthoDB" id="5560686at2759"/>
<dbReference type="Gene3D" id="2.170.270.10">
    <property type="entry name" value="SET domain"/>
    <property type="match status" value="1"/>
</dbReference>
<dbReference type="GO" id="GO:0005700">
    <property type="term" value="C:polytene chromosome"/>
    <property type="evidence" value="ECO:0007669"/>
    <property type="project" value="TreeGrafter"/>
</dbReference>
<comment type="catalytic activity">
    <reaction evidence="12">
        <text>L-lysyl(20)-[histone H4] + S-adenosyl-L-methionine = N(6)-methyl-L-lysyl(20)-[histone H4] + S-adenosyl-L-homocysteine + H(+)</text>
        <dbReference type="Rhea" id="RHEA:60344"/>
        <dbReference type="Rhea" id="RHEA-COMP:15554"/>
        <dbReference type="Rhea" id="RHEA-COMP:15555"/>
        <dbReference type="ChEBI" id="CHEBI:15378"/>
        <dbReference type="ChEBI" id="CHEBI:29969"/>
        <dbReference type="ChEBI" id="CHEBI:57856"/>
        <dbReference type="ChEBI" id="CHEBI:59789"/>
        <dbReference type="ChEBI" id="CHEBI:61929"/>
        <dbReference type="EC" id="2.1.1.361"/>
    </reaction>
</comment>
<dbReference type="EC" id="2.1.1.361" evidence="3"/>
<dbReference type="CDD" id="cd10528">
    <property type="entry name" value="SET_SETD8"/>
    <property type="match status" value="1"/>
</dbReference>
<evidence type="ECO:0000313" key="16">
    <source>
        <dbReference type="Proteomes" id="UP000663879"/>
    </source>
</evidence>
<proteinExistence type="predicted"/>
<keyword evidence="8" id="KW-0156">Chromatin regulator</keyword>
<keyword evidence="6" id="KW-0808">Transferase</keyword>
<name>A0A813V907_9BILA</name>
<dbReference type="GO" id="GO:0006357">
    <property type="term" value="P:regulation of transcription by RNA polymerase II"/>
    <property type="evidence" value="ECO:0007669"/>
    <property type="project" value="TreeGrafter"/>
</dbReference>
<evidence type="ECO:0000256" key="11">
    <source>
        <dbReference type="ARBA" id="ARBA00023242"/>
    </source>
</evidence>
<dbReference type="PANTHER" id="PTHR46167:SF1">
    <property type="entry name" value="N-LYSINE METHYLTRANSFERASE KMT5A"/>
    <property type="match status" value="1"/>
</dbReference>
<dbReference type="AlphaFoldDB" id="A0A813V907"/>
<dbReference type="Proteomes" id="UP000663879">
    <property type="component" value="Unassembled WGS sequence"/>
</dbReference>
<dbReference type="InterPro" id="IPR016858">
    <property type="entry name" value="KMT5A-like"/>
</dbReference>
<gene>
    <name evidence="15" type="ORF">OXX778_LOCUS8116</name>
</gene>
<dbReference type="SMART" id="SM00317">
    <property type="entry name" value="SET"/>
    <property type="match status" value="1"/>
</dbReference>
<protein>
    <recommendedName>
        <fullName evidence="3">[histone H4]-lysine(20) N-methyltransferase</fullName>
        <ecNumber evidence="3">2.1.1.361</ecNumber>
    </recommendedName>
</protein>
<keyword evidence="4" id="KW-0158">Chromosome</keyword>
<keyword evidence="11" id="KW-0539">Nucleus</keyword>
<keyword evidence="10" id="KW-0804">Transcription</keyword>
<evidence type="ECO:0000256" key="13">
    <source>
        <dbReference type="SAM" id="MobiDB-lite"/>
    </source>
</evidence>
<feature type="domain" description="SET" evidence="14">
    <location>
        <begin position="115"/>
        <end position="237"/>
    </location>
</feature>
<dbReference type="PROSITE" id="PS50280">
    <property type="entry name" value="SET"/>
    <property type="match status" value="1"/>
</dbReference>
<dbReference type="GO" id="GO:0005634">
    <property type="term" value="C:nucleus"/>
    <property type="evidence" value="ECO:0007669"/>
    <property type="project" value="UniProtKB-SubCell"/>
</dbReference>
<evidence type="ECO:0000256" key="3">
    <source>
        <dbReference type="ARBA" id="ARBA00012187"/>
    </source>
</evidence>
<dbReference type="EMBL" id="CAJNOC010001090">
    <property type="protein sequence ID" value="CAF0834099.1"/>
    <property type="molecule type" value="Genomic_DNA"/>
</dbReference>
<evidence type="ECO:0000256" key="5">
    <source>
        <dbReference type="ARBA" id="ARBA00022603"/>
    </source>
</evidence>
<dbReference type="PANTHER" id="PTHR46167">
    <property type="entry name" value="N-LYSINE METHYLTRANSFERASE KMT5A"/>
    <property type="match status" value="1"/>
</dbReference>
<keyword evidence="9" id="KW-0805">Transcription regulation</keyword>
<evidence type="ECO:0000256" key="12">
    <source>
        <dbReference type="ARBA" id="ARBA00047784"/>
    </source>
</evidence>
<evidence type="ECO:0000256" key="4">
    <source>
        <dbReference type="ARBA" id="ARBA00022454"/>
    </source>
</evidence>
<evidence type="ECO:0000256" key="9">
    <source>
        <dbReference type="ARBA" id="ARBA00023015"/>
    </source>
</evidence>
<dbReference type="GO" id="GO:0140944">
    <property type="term" value="F:histone H4K20 monomethyltransferase activity"/>
    <property type="evidence" value="ECO:0007669"/>
    <property type="project" value="UniProtKB-EC"/>
</dbReference>
<dbReference type="SUPFAM" id="SSF82199">
    <property type="entry name" value="SET domain"/>
    <property type="match status" value="1"/>
</dbReference>
<evidence type="ECO:0000256" key="7">
    <source>
        <dbReference type="ARBA" id="ARBA00022691"/>
    </source>
</evidence>
<comment type="subcellular location">
    <subcellularLocation>
        <location evidence="2">Chromosome</location>
    </subcellularLocation>
    <subcellularLocation>
        <location evidence="1">Nucleus</location>
    </subcellularLocation>
</comment>
<evidence type="ECO:0000256" key="1">
    <source>
        <dbReference type="ARBA" id="ARBA00004123"/>
    </source>
</evidence>
<evidence type="ECO:0000256" key="6">
    <source>
        <dbReference type="ARBA" id="ARBA00022679"/>
    </source>
</evidence>
<evidence type="ECO:0000256" key="8">
    <source>
        <dbReference type="ARBA" id="ARBA00022853"/>
    </source>
</evidence>
<organism evidence="15 16">
    <name type="scientific">Brachionus calyciflorus</name>
    <dbReference type="NCBI Taxonomy" id="104777"/>
    <lineage>
        <taxon>Eukaryota</taxon>
        <taxon>Metazoa</taxon>
        <taxon>Spiralia</taxon>
        <taxon>Gnathifera</taxon>
        <taxon>Rotifera</taxon>
        <taxon>Eurotatoria</taxon>
        <taxon>Monogononta</taxon>
        <taxon>Pseudotrocha</taxon>
        <taxon>Ploima</taxon>
        <taxon>Brachionidae</taxon>
        <taxon>Brachionus</taxon>
    </lineage>
</organism>
<evidence type="ECO:0000256" key="2">
    <source>
        <dbReference type="ARBA" id="ARBA00004286"/>
    </source>
</evidence>
<dbReference type="GO" id="GO:0032259">
    <property type="term" value="P:methylation"/>
    <property type="evidence" value="ECO:0007669"/>
    <property type="project" value="UniProtKB-KW"/>
</dbReference>
<dbReference type="InterPro" id="IPR047266">
    <property type="entry name" value="KMT5A-like_SET"/>
</dbReference>
<keyword evidence="16" id="KW-1185">Reference proteome</keyword>
<reference evidence="15" key="1">
    <citation type="submission" date="2021-02" db="EMBL/GenBank/DDBJ databases">
        <authorList>
            <person name="Nowell W R."/>
        </authorList>
    </citation>
    <scope>NUCLEOTIDE SEQUENCE</scope>
    <source>
        <strain evidence="15">Ploen Becks lab</strain>
    </source>
</reference>
<dbReference type="InterPro" id="IPR001214">
    <property type="entry name" value="SET_dom"/>
</dbReference>
<dbReference type="Pfam" id="PF00856">
    <property type="entry name" value="SET"/>
    <property type="match status" value="1"/>
</dbReference>
<evidence type="ECO:0000313" key="15">
    <source>
        <dbReference type="EMBL" id="CAF0834099.1"/>
    </source>
</evidence>
<dbReference type="GO" id="GO:0043516">
    <property type="term" value="P:regulation of DNA damage response, signal transduction by p53 class mediator"/>
    <property type="evidence" value="ECO:0007669"/>
    <property type="project" value="TreeGrafter"/>
</dbReference>
<sequence length="252" mass="29336">MPSRVKKTKARNTKKENKEPVENQNQDILNKENDQETISKSKPKKTNRQIRSVKMLSSVLNTSISSPNRSCLNTSSNRKITDYFQIRKSSRKTKSDLEKEKRLLFEDLIKNNVEDGLEIRHMPDKGRGVFSCKYFKKGDFVCEYAGEMISYQLAKKREEMYAQDSSIGCYMYFFEYKSKIYCIDATAETDRLGRLLNHSKTEGNCRSQLFEINSKPHLILIAARDIQPGEEMLYDYGERNKTAIESHPWLAK</sequence>